<dbReference type="Proteomes" id="UP001162060">
    <property type="component" value="Unassembled WGS sequence"/>
</dbReference>
<organism evidence="1 2">
    <name type="scientific">Peronospora matthiolae</name>
    <dbReference type="NCBI Taxonomy" id="2874970"/>
    <lineage>
        <taxon>Eukaryota</taxon>
        <taxon>Sar</taxon>
        <taxon>Stramenopiles</taxon>
        <taxon>Oomycota</taxon>
        <taxon>Peronosporomycetes</taxon>
        <taxon>Peronosporales</taxon>
        <taxon>Peronosporaceae</taxon>
        <taxon>Peronospora</taxon>
    </lineage>
</organism>
<name>A0AAV1T924_9STRA</name>
<comment type="caution">
    <text evidence="1">The sequence shown here is derived from an EMBL/GenBank/DDBJ whole genome shotgun (WGS) entry which is preliminary data.</text>
</comment>
<sequence>MLLKYDISRQVHTNSCSSTWKIRGFTRSMLLDRDHDRHCHIIGSINIGSVAGIRLMLTLVQLLRHLELIRSERLFEYESTEQVDIPYCLRCILSSNPTHSLSLFGVL</sequence>
<dbReference type="EMBL" id="CAKLBY020000028">
    <property type="protein sequence ID" value="CAK7903834.1"/>
    <property type="molecule type" value="Genomic_DNA"/>
</dbReference>
<evidence type="ECO:0000313" key="1">
    <source>
        <dbReference type="EMBL" id="CAK7903834.1"/>
    </source>
</evidence>
<dbReference type="AlphaFoldDB" id="A0AAV1T924"/>
<protein>
    <submittedName>
        <fullName evidence="1">Uncharacterized protein</fullName>
    </submittedName>
</protein>
<reference evidence="1" key="1">
    <citation type="submission" date="2024-01" db="EMBL/GenBank/DDBJ databases">
        <authorList>
            <person name="Webb A."/>
        </authorList>
    </citation>
    <scope>NUCLEOTIDE SEQUENCE</scope>
    <source>
        <strain evidence="1">Pm1</strain>
    </source>
</reference>
<proteinExistence type="predicted"/>
<gene>
    <name evidence="1" type="ORF">PM001_LOCUS2788</name>
</gene>
<evidence type="ECO:0000313" key="2">
    <source>
        <dbReference type="Proteomes" id="UP001162060"/>
    </source>
</evidence>
<accession>A0AAV1T924</accession>